<proteinExistence type="predicted"/>
<accession>A0A7S4J1U4</accession>
<evidence type="ECO:0000313" key="2">
    <source>
        <dbReference type="EMBL" id="CAE2247738.1"/>
    </source>
</evidence>
<protein>
    <submittedName>
        <fullName evidence="2">Uncharacterized protein</fullName>
    </submittedName>
</protein>
<name>A0A7S4J1U4_9EUKA</name>
<sequence>MRTAEFYVGNTRPYGANGQTLNPSPVDPYRPSPNDVCQYGPDYCNYPNGQPTELGECKCNTEGVYASSGRRGETTRHPSTRAERNKSFLLPAFILCGTSTATYIK</sequence>
<evidence type="ECO:0000256" key="1">
    <source>
        <dbReference type="SAM" id="MobiDB-lite"/>
    </source>
</evidence>
<dbReference type="EMBL" id="HBKO01031179">
    <property type="protein sequence ID" value="CAE2247738.1"/>
    <property type="molecule type" value="Transcribed_RNA"/>
</dbReference>
<organism evidence="2">
    <name type="scientific">Prymnesium polylepis</name>
    <dbReference type="NCBI Taxonomy" id="72548"/>
    <lineage>
        <taxon>Eukaryota</taxon>
        <taxon>Haptista</taxon>
        <taxon>Haptophyta</taxon>
        <taxon>Prymnesiophyceae</taxon>
        <taxon>Prymnesiales</taxon>
        <taxon>Prymnesiaceae</taxon>
        <taxon>Prymnesium</taxon>
    </lineage>
</organism>
<dbReference type="AlphaFoldDB" id="A0A7S4J1U4"/>
<reference evidence="2" key="1">
    <citation type="submission" date="2021-01" db="EMBL/GenBank/DDBJ databases">
        <authorList>
            <person name="Corre E."/>
            <person name="Pelletier E."/>
            <person name="Niang G."/>
            <person name="Scheremetjew M."/>
            <person name="Finn R."/>
            <person name="Kale V."/>
            <person name="Holt S."/>
            <person name="Cochrane G."/>
            <person name="Meng A."/>
            <person name="Brown T."/>
            <person name="Cohen L."/>
        </authorList>
    </citation>
    <scope>NUCLEOTIDE SEQUENCE</scope>
    <source>
        <strain evidence="2">UIO037</strain>
    </source>
</reference>
<feature type="region of interest" description="Disordered" evidence="1">
    <location>
        <begin position="1"/>
        <end position="32"/>
    </location>
</feature>
<gene>
    <name evidence="2" type="ORF">CPOL0286_LOCUS14198</name>
</gene>